<feature type="compositionally biased region" description="Acidic residues" evidence="1">
    <location>
        <begin position="171"/>
        <end position="182"/>
    </location>
</feature>
<name>A0A0C9V991_SPHS4</name>
<dbReference type="Proteomes" id="UP000054279">
    <property type="component" value="Unassembled WGS sequence"/>
</dbReference>
<evidence type="ECO:0000256" key="1">
    <source>
        <dbReference type="SAM" id="MobiDB-lite"/>
    </source>
</evidence>
<reference evidence="2 3" key="1">
    <citation type="submission" date="2014-06" db="EMBL/GenBank/DDBJ databases">
        <title>Evolutionary Origins and Diversification of the Mycorrhizal Mutualists.</title>
        <authorList>
            <consortium name="DOE Joint Genome Institute"/>
            <consortium name="Mycorrhizal Genomics Consortium"/>
            <person name="Kohler A."/>
            <person name="Kuo A."/>
            <person name="Nagy L.G."/>
            <person name="Floudas D."/>
            <person name="Copeland A."/>
            <person name="Barry K.W."/>
            <person name="Cichocki N."/>
            <person name="Veneault-Fourrey C."/>
            <person name="LaButti K."/>
            <person name="Lindquist E.A."/>
            <person name="Lipzen A."/>
            <person name="Lundell T."/>
            <person name="Morin E."/>
            <person name="Murat C."/>
            <person name="Riley R."/>
            <person name="Ohm R."/>
            <person name="Sun H."/>
            <person name="Tunlid A."/>
            <person name="Henrissat B."/>
            <person name="Grigoriev I.V."/>
            <person name="Hibbett D.S."/>
            <person name="Martin F."/>
        </authorList>
    </citation>
    <scope>NUCLEOTIDE SEQUENCE [LARGE SCALE GENOMIC DNA]</scope>
    <source>
        <strain evidence="2 3">SS14</strain>
    </source>
</reference>
<gene>
    <name evidence="2" type="ORF">M422DRAFT_264002</name>
</gene>
<dbReference type="HOGENOM" id="CLU_012886_5_1_1"/>
<evidence type="ECO:0000313" key="3">
    <source>
        <dbReference type="Proteomes" id="UP000054279"/>
    </source>
</evidence>
<dbReference type="OrthoDB" id="7486164at2759"/>
<feature type="region of interest" description="Disordered" evidence="1">
    <location>
        <begin position="161"/>
        <end position="183"/>
    </location>
</feature>
<organism evidence="2 3">
    <name type="scientific">Sphaerobolus stellatus (strain SS14)</name>
    <dbReference type="NCBI Taxonomy" id="990650"/>
    <lineage>
        <taxon>Eukaryota</taxon>
        <taxon>Fungi</taxon>
        <taxon>Dikarya</taxon>
        <taxon>Basidiomycota</taxon>
        <taxon>Agaricomycotina</taxon>
        <taxon>Agaricomycetes</taxon>
        <taxon>Phallomycetidae</taxon>
        <taxon>Geastrales</taxon>
        <taxon>Sphaerobolaceae</taxon>
        <taxon>Sphaerobolus</taxon>
    </lineage>
</organism>
<sequence>MPTLLMNKVAVNYDSIMHGSMTVQQVHQKLSKLAKQMIELPDAYLYRIKFMNVLKPDIRDQVLKKGFTPEFSSIDELVNEAVTLDNAKCYGGHGGVVAKHPLEENAPIVQFAPPPDFHTFVVLSVLAADSERRVAGARIDKVILEEDEGQIEEDEGQIEEFDEGTPHPEEQQDWEDQPEEDEQQYHFDDDKYEMRSIDNEVIHVNAVVKASGYNDRCRLYGIRVQEAEIDMRVSAVVQTGEKEQPVYDH</sequence>
<evidence type="ECO:0000313" key="2">
    <source>
        <dbReference type="EMBL" id="KIJ34040.1"/>
    </source>
</evidence>
<dbReference type="AlphaFoldDB" id="A0A0C9V991"/>
<accession>A0A0C9V991</accession>
<protein>
    <submittedName>
        <fullName evidence="2">Unplaced genomic scaffold SPHSTscaffold_130, whole genome shotgun sequence</fullName>
    </submittedName>
</protein>
<keyword evidence="3" id="KW-1185">Reference proteome</keyword>
<dbReference type="EMBL" id="KN837205">
    <property type="protein sequence ID" value="KIJ34040.1"/>
    <property type="molecule type" value="Genomic_DNA"/>
</dbReference>
<proteinExistence type="predicted"/>